<gene>
    <name evidence="1" type="ORF">UFOPK2343_01234</name>
</gene>
<evidence type="ECO:0000313" key="1">
    <source>
        <dbReference type="EMBL" id="CAB4682780.1"/>
    </source>
</evidence>
<reference evidence="1" key="1">
    <citation type="submission" date="2020-05" db="EMBL/GenBank/DDBJ databases">
        <authorList>
            <person name="Chiriac C."/>
            <person name="Salcher M."/>
            <person name="Ghai R."/>
            <person name="Kavagutti S V."/>
        </authorList>
    </citation>
    <scope>NUCLEOTIDE SEQUENCE</scope>
</reference>
<dbReference type="AlphaFoldDB" id="A0A6J6N845"/>
<name>A0A6J6N845_9ZZZZ</name>
<dbReference type="EMBL" id="CAEZXD010000048">
    <property type="protein sequence ID" value="CAB4682780.1"/>
    <property type="molecule type" value="Genomic_DNA"/>
</dbReference>
<protein>
    <submittedName>
        <fullName evidence="1">Unannotated protein</fullName>
    </submittedName>
</protein>
<accession>A0A6J6N845</accession>
<organism evidence="1">
    <name type="scientific">freshwater metagenome</name>
    <dbReference type="NCBI Taxonomy" id="449393"/>
    <lineage>
        <taxon>unclassified sequences</taxon>
        <taxon>metagenomes</taxon>
        <taxon>ecological metagenomes</taxon>
    </lineage>
</organism>
<sequence length="35" mass="3554">MPLGVSAILGVALPDLALSIIDFVTTAPSSVRSKN</sequence>
<proteinExistence type="predicted"/>